<proteinExistence type="inferred from homology"/>
<dbReference type="PANTHER" id="PTHR30244">
    <property type="entry name" value="TRANSAMINASE"/>
    <property type="match status" value="1"/>
</dbReference>
<dbReference type="GO" id="GO:0030170">
    <property type="term" value="F:pyridoxal phosphate binding"/>
    <property type="evidence" value="ECO:0007669"/>
    <property type="project" value="UniProtKB-ARBA"/>
</dbReference>
<dbReference type="FunFam" id="3.40.640.10:FF:000089">
    <property type="entry name" value="Aminotransferase, DegT/DnrJ/EryC1/StrS family"/>
    <property type="match status" value="1"/>
</dbReference>
<dbReference type="CDD" id="cd00616">
    <property type="entry name" value="AHBA_syn"/>
    <property type="match status" value="1"/>
</dbReference>
<comment type="caution">
    <text evidence="6">The sequence shown here is derived from an EMBL/GenBank/DDBJ whole genome shotgun (WGS) entry which is preliminary data.</text>
</comment>
<reference evidence="6 7" key="1">
    <citation type="journal article" date="2015" name="Stand. Genomic Sci.">
        <title>Genomic Encyclopedia of Bacterial and Archaeal Type Strains, Phase III: the genomes of soil and plant-associated and newly described type strains.</title>
        <authorList>
            <person name="Whitman W.B."/>
            <person name="Woyke T."/>
            <person name="Klenk H.P."/>
            <person name="Zhou Y."/>
            <person name="Lilburn T.G."/>
            <person name="Beck B.J."/>
            <person name="De Vos P."/>
            <person name="Vandamme P."/>
            <person name="Eisen J.A."/>
            <person name="Garrity G."/>
            <person name="Hugenholtz P."/>
            <person name="Kyrpides N.C."/>
        </authorList>
    </citation>
    <scope>NUCLEOTIDE SEQUENCE [LARGE SCALE GENOMIC DNA]</scope>
    <source>
        <strain evidence="6 7">CGMCC 1.10822</strain>
    </source>
</reference>
<dbReference type="Pfam" id="PF01041">
    <property type="entry name" value="DegT_DnrJ_EryC1"/>
    <property type="match status" value="1"/>
</dbReference>
<gene>
    <name evidence="6" type="ORF">IP91_05051</name>
</gene>
<evidence type="ECO:0000256" key="4">
    <source>
        <dbReference type="PIRSR" id="PIRSR000390-2"/>
    </source>
</evidence>
<protein>
    <submittedName>
        <fullName evidence="6">dTDP-4-amino-4,6-dideoxygalactose transaminase</fullName>
    </submittedName>
</protein>
<dbReference type="InterPro" id="IPR015421">
    <property type="entry name" value="PyrdxlP-dep_Trfase_major"/>
</dbReference>
<dbReference type="GO" id="GO:0008483">
    <property type="term" value="F:transaminase activity"/>
    <property type="evidence" value="ECO:0007669"/>
    <property type="project" value="TreeGrafter"/>
</dbReference>
<dbReference type="InterPro" id="IPR000653">
    <property type="entry name" value="DegT/StrS_aminotransferase"/>
</dbReference>
<dbReference type="InterPro" id="IPR015424">
    <property type="entry name" value="PyrdxlP-dep_Trfase"/>
</dbReference>
<sequence length="373" mass="40061">MNVPFLDLQAINASQGAELEAAFRRVLQSGWYVLGKEVEQFEQRFAAYCGSAQAIGVANGLDALMLVLRAWGMQPGDEVIVPSNTFIATWLAVSQCGATPVPVEPVEGTYNIDPARIEAAITPRTRAIVAVHLYGQPADMPAIVAIARRHKLKLLEDAAQAHGATCHGRRTGSLADAAAFSFYPGKNLGALGDGGAITTDDAALAQLLRTYRNYGSQKKYHNLVQGFNSRLDELQAALLNVKLDALDDGNAQRRAIAARYTERLAGTPGLTLPVVPAWTEPVWHLYVVRHAQRDTLAARLAERGIGTIVHYPIAPHLQEAYAALDYREGSLPVAEAIHREVLSLPIGPHMSIAQADEVAAAVRAIVAGLETAS</sequence>
<dbReference type="GO" id="GO:0000271">
    <property type="term" value="P:polysaccharide biosynthetic process"/>
    <property type="evidence" value="ECO:0007669"/>
    <property type="project" value="TreeGrafter"/>
</dbReference>
<dbReference type="PANTHER" id="PTHR30244:SF36">
    <property type="entry name" value="3-OXO-GLUCOSE-6-PHOSPHATE:GLUTAMATE AMINOTRANSFERASE"/>
    <property type="match status" value="1"/>
</dbReference>
<evidence type="ECO:0000256" key="5">
    <source>
        <dbReference type="RuleBase" id="RU004508"/>
    </source>
</evidence>
<evidence type="ECO:0000256" key="3">
    <source>
        <dbReference type="PIRSR" id="PIRSR000390-1"/>
    </source>
</evidence>
<dbReference type="Gene3D" id="3.90.1150.10">
    <property type="entry name" value="Aspartate Aminotransferase, domain 1"/>
    <property type="match status" value="1"/>
</dbReference>
<feature type="modified residue" description="N6-(pyridoxal phosphate)lysine" evidence="4">
    <location>
        <position position="186"/>
    </location>
</feature>
<feature type="active site" description="Proton acceptor" evidence="3">
    <location>
        <position position="186"/>
    </location>
</feature>
<dbReference type="InterPro" id="IPR015422">
    <property type="entry name" value="PyrdxlP-dep_Trfase_small"/>
</dbReference>
<dbReference type="AlphaFoldDB" id="A0A562QVH3"/>
<evidence type="ECO:0000313" key="6">
    <source>
        <dbReference type="EMBL" id="TWI60643.1"/>
    </source>
</evidence>
<dbReference type="OrthoDB" id="9804264at2"/>
<accession>A0A562QVH3</accession>
<dbReference type="RefSeq" id="WP_145653278.1">
    <property type="nucleotide sequence ID" value="NZ_VLLB01000015.1"/>
</dbReference>
<evidence type="ECO:0000256" key="1">
    <source>
        <dbReference type="ARBA" id="ARBA00022898"/>
    </source>
</evidence>
<evidence type="ECO:0000256" key="2">
    <source>
        <dbReference type="ARBA" id="ARBA00037999"/>
    </source>
</evidence>
<comment type="similarity">
    <text evidence="2 5">Belongs to the DegT/DnrJ/EryC1 family.</text>
</comment>
<evidence type="ECO:0000313" key="7">
    <source>
        <dbReference type="Proteomes" id="UP000318431"/>
    </source>
</evidence>
<keyword evidence="7" id="KW-1185">Reference proteome</keyword>
<name>A0A562QVH3_9BURK</name>
<organism evidence="6 7">
    <name type="scientific">Pseudoduganella lurida</name>
    <dbReference type="NCBI Taxonomy" id="1036180"/>
    <lineage>
        <taxon>Bacteria</taxon>
        <taxon>Pseudomonadati</taxon>
        <taxon>Pseudomonadota</taxon>
        <taxon>Betaproteobacteria</taxon>
        <taxon>Burkholderiales</taxon>
        <taxon>Oxalobacteraceae</taxon>
        <taxon>Telluria group</taxon>
        <taxon>Pseudoduganella</taxon>
    </lineage>
</organism>
<keyword evidence="1 4" id="KW-0663">Pyridoxal phosphate</keyword>
<dbReference type="Proteomes" id="UP000318431">
    <property type="component" value="Unassembled WGS sequence"/>
</dbReference>
<dbReference type="PIRSF" id="PIRSF000390">
    <property type="entry name" value="PLP_StrS"/>
    <property type="match status" value="1"/>
</dbReference>
<dbReference type="Gene3D" id="3.40.640.10">
    <property type="entry name" value="Type I PLP-dependent aspartate aminotransferase-like (Major domain)"/>
    <property type="match status" value="1"/>
</dbReference>
<dbReference type="EMBL" id="VLLB01000015">
    <property type="protein sequence ID" value="TWI60643.1"/>
    <property type="molecule type" value="Genomic_DNA"/>
</dbReference>
<dbReference type="SUPFAM" id="SSF53383">
    <property type="entry name" value="PLP-dependent transferases"/>
    <property type="match status" value="1"/>
</dbReference>